<dbReference type="EMBL" id="RLII01000024">
    <property type="protein sequence ID" value="RXE58117.1"/>
    <property type="molecule type" value="Genomic_DNA"/>
</dbReference>
<reference evidence="12" key="1">
    <citation type="submission" date="2018-11" db="EMBL/GenBank/DDBJ databases">
        <title>Genome sequencing of a novel mesophilic and cellulolytic organism within the genus Hungateiclostridium.</title>
        <authorList>
            <person name="Rettenmaier R."/>
            <person name="Liebl W."/>
            <person name="Zverlov V."/>
        </authorList>
    </citation>
    <scope>NUCLEOTIDE SEQUENCE [LARGE SCALE GENOMIC DNA]</scope>
    <source>
        <strain evidence="12">N2K1</strain>
    </source>
</reference>
<comment type="subunit">
    <text evidence="3 9">Homodimer.</text>
</comment>
<dbReference type="InterPro" id="IPR015421">
    <property type="entry name" value="PyrdxlP-dep_Trfase_major"/>
</dbReference>
<keyword evidence="6 9" id="KW-0808">Transferase</keyword>
<dbReference type="CDD" id="cd00609">
    <property type="entry name" value="AAT_like"/>
    <property type="match status" value="1"/>
</dbReference>
<proteinExistence type="inferred from homology"/>
<evidence type="ECO:0000256" key="5">
    <source>
        <dbReference type="ARBA" id="ARBA00022605"/>
    </source>
</evidence>
<dbReference type="EC" id="2.6.1.9" evidence="9"/>
<dbReference type="GO" id="GO:0004400">
    <property type="term" value="F:histidinol-phosphate transaminase activity"/>
    <property type="evidence" value="ECO:0007669"/>
    <property type="project" value="UniProtKB-UniRule"/>
</dbReference>
<comment type="similarity">
    <text evidence="2 9">Belongs to the class-II pyridoxal-phosphate-dependent aminotransferase family. Histidinol-phosphate aminotransferase subfamily.</text>
</comment>
<comment type="catalytic activity">
    <reaction evidence="9">
        <text>L-histidinol phosphate + 2-oxoglutarate = 3-(imidazol-4-yl)-2-oxopropyl phosphate + L-glutamate</text>
        <dbReference type="Rhea" id="RHEA:23744"/>
        <dbReference type="ChEBI" id="CHEBI:16810"/>
        <dbReference type="ChEBI" id="CHEBI:29985"/>
        <dbReference type="ChEBI" id="CHEBI:57766"/>
        <dbReference type="ChEBI" id="CHEBI:57980"/>
        <dbReference type="EC" id="2.6.1.9"/>
    </reaction>
</comment>
<feature type="modified residue" description="N6-(pyridoxal phosphate)lysine" evidence="9">
    <location>
        <position position="217"/>
    </location>
</feature>
<dbReference type="Proteomes" id="UP000289166">
    <property type="component" value="Unassembled WGS sequence"/>
</dbReference>
<dbReference type="GO" id="GO:0000105">
    <property type="term" value="P:L-histidine biosynthetic process"/>
    <property type="evidence" value="ECO:0007669"/>
    <property type="project" value="UniProtKB-UniRule"/>
</dbReference>
<evidence type="ECO:0000259" key="10">
    <source>
        <dbReference type="Pfam" id="PF00155"/>
    </source>
</evidence>
<keyword evidence="7 9" id="KW-0663">Pyridoxal phosphate</keyword>
<evidence type="ECO:0000256" key="1">
    <source>
        <dbReference type="ARBA" id="ARBA00001933"/>
    </source>
</evidence>
<keyword evidence="8 9" id="KW-0368">Histidine biosynthesis</keyword>
<evidence type="ECO:0000256" key="2">
    <source>
        <dbReference type="ARBA" id="ARBA00007970"/>
    </source>
</evidence>
<dbReference type="NCBIfam" id="TIGR01141">
    <property type="entry name" value="hisC"/>
    <property type="match status" value="1"/>
</dbReference>
<dbReference type="InterPro" id="IPR005861">
    <property type="entry name" value="HisP_aminotrans"/>
</dbReference>
<dbReference type="PANTHER" id="PTHR42885:SF2">
    <property type="entry name" value="HISTIDINOL-PHOSPHATE AMINOTRANSFERASE"/>
    <property type="match status" value="1"/>
</dbReference>
<dbReference type="InterPro" id="IPR004839">
    <property type="entry name" value="Aminotransferase_I/II_large"/>
</dbReference>
<dbReference type="HAMAP" id="MF_01023">
    <property type="entry name" value="HisC_aminotrans_2"/>
    <property type="match status" value="1"/>
</dbReference>
<comment type="cofactor">
    <cofactor evidence="1 9">
        <name>pyridoxal 5'-phosphate</name>
        <dbReference type="ChEBI" id="CHEBI:597326"/>
    </cofactor>
</comment>
<dbReference type="OrthoDB" id="9813612at2"/>
<dbReference type="Gene3D" id="3.40.640.10">
    <property type="entry name" value="Type I PLP-dependent aspartate aminotransferase-like (Major domain)"/>
    <property type="match status" value="1"/>
</dbReference>
<organism evidence="11 12">
    <name type="scientific">Acetivibrio mesophilus</name>
    <dbReference type="NCBI Taxonomy" id="2487273"/>
    <lineage>
        <taxon>Bacteria</taxon>
        <taxon>Bacillati</taxon>
        <taxon>Bacillota</taxon>
        <taxon>Clostridia</taxon>
        <taxon>Eubacteriales</taxon>
        <taxon>Oscillospiraceae</taxon>
        <taxon>Acetivibrio</taxon>
    </lineage>
</organism>
<evidence type="ECO:0000256" key="7">
    <source>
        <dbReference type="ARBA" id="ARBA00022898"/>
    </source>
</evidence>
<evidence type="ECO:0000256" key="6">
    <source>
        <dbReference type="ARBA" id="ARBA00022679"/>
    </source>
</evidence>
<name>A0A4Q0I302_9FIRM</name>
<dbReference type="SUPFAM" id="SSF53383">
    <property type="entry name" value="PLP-dependent transferases"/>
    <property type="match status" value="1"/>
</dbReference>
<dbReference type="InterPro" id="IPR015424">
    <property type="entry name" value="PyrdxlP-dep_Trfase"/>
</dbReference>
<comment type="pathway">
    <text evidence="9">Amino-acid biosynthesis; L-histidine biosynthesis; L-histidine from 5-phospho-alpha-D-ribose 1-diphosphate: step 7/9.</text>
</comment>
<dbReference type="Gene3D" id="3.90.1150.10">
    <property type="entry name" value="Aspartate Aminotransferase, domain 1"/>
    <property type="match status" value="1"/>
</dbReference>
<feature type="domain" description="Aminotransferase class I/classII large" evidence="10">
    <location>
        <begin position="25"/>
        <end position="349"/>
    </location>
</feature>
<dbReference type="InterPro" id="IPR015422">
    <property type="entry name" value="PyrdxlP-dep_Trfase_small"/>
</dbReference>
<evidence type="ECO:0000256" key="8">
    <source>
        <dbReference type="ARBA" id="ARBA00023102"/>
    </source>
</evidence>
<evidence type="ECO:0000256" key="3">
    <source>
        <dbReference type="ARBA" id="ARBA00011738"/>
    </source>
</evidence>
<dbReference type="Pfam" id="PF00155">
    <property type="entry name" value="Aminotran_1_2"/>
    <property type="match status" value="1"/>
</dbReference>
<keyword evidence="4 9" id="KW-0032">Aminotransferase</keyword>
<protein>
    <recommendedName>
        <fullName evidence="9">Histidinol-phosphate aminotransferase</fullName>
        <ecNumber evidence="9">2.6.1.9</ecNumber>
    </recommendedName>
    <alternativeName>
        <fullName evidence="9">Imidazole acetol-phosphate transaminase</fullName>
    </alternativeName>
</protein>
<dbReference type="PANTHER" id="PTHR42885">
    <property type="entry name" value="HISTIDINOL-PHOSPHATE AMINOTRANSFERASE-RELATED"/>
    <property type="match status" value="1"/>
</dbReference>
<evidence type="ECO:0000256" key="9">
    <source>
        <dbReference type="HAMAP-Rule" id="MF_01023"/>
    </source>
</evidence>
<sequence length="362" mass="41213">MIKDLVRPELQKLVPYVSHQIPYRIKLDANESPFELPASISKRLEDYLKNGPGLNIYPDNESTELRKTLAKYWNVDSDEIVVGTGSNQLIQLIITVFVGNGEKVVYPWPTFSMYKINTLIAGGVPVEVPLDKDRDFLFAVDEFIDTVNRERAKVVFLCNPNNPTGGMISLEDIERIVKECSNSIIVVDEAYAEFCTQSAVSFVKKYENLVVLRTFSKAYLLAGARCGYSISGPEIANEINKIRPTYNVSSLTQLIAKMVFEEQKEMQDKILYLIEQRGNLEDSLRKIKDVYIYPSFANYILIKVPEAGIISKELEKRGILIRDFSNDPILHDCIRISVGTKEQNDIFLKEFSDIINSFLRTL</sequence>
<gene>
    <name evidence="9 11" type="primary">hisC</name>
    <name evidence="11" type="ORF">EFD62_13950</name>
</gene>
<evidence type="ECO:0000313" key="11">
    <source>
        <dbReference type="EMBL" id="RXE58117.1"/>
    </source>
</evidence>
<dbReference type="RefSeq" id="WP_128706302.1">
    <property type="nucleotide sequence ID" value="NZ_RLII01000024.1"/>
</dbReference>
<dbReference type="AlphaFoldDB" id="A0A4Q0I302"/>
<dbReference type="GO" id="GO:0030170">
    <property type="term" value="F:pyridoxal phosphate binding"/>
    <property type="evidence" value="ECO:0007669"/>
    <property type="project" value="InterPro"/>
</dbReference>
<evidence type="ECO:0000313" key="12">
    <source>
        <dbReference type="Proteomes" id="UP000289166"/>
    </source>
</evidence>
<keyword evidence="5 9" id="KW-0028">Amino-acid biosynthesis</keyword>
<evidence type="ECO:0000256" key="4">
    <source>
        <dbReference type="ARBA" id="ARBA00022576"/>
    </source>
</evidence>
<dbReference type="UniPathway" id="UPA00031">
    <property type="reaction ID" value="UER00012"/>
</dbReference>
<accession>A0A4Q0I302</accession>
<comment type="caution">
    <text evidence="11">The sequence shown here is derived from an EMBL/GenBank/DDBJ whole genome shotgun (WGS) entry which is preliminary data.</text>
</comment>
<keyword evidence="12" id="KW-1185">Reference proteome</keyword>